<dbReference type="EMBL" id="JPKZ01001748">
    <property type="protein sequence ID" value="KHN80339.1"/>
    <property type="molecule type" value="Genomic_DNA"/>
</dbReference>
<organism evidence="1 2">
    <name type="scientific">Toxocara canis</name>
    <name type="common">Canine roundworm</name>
    <dbReference type="NCBI Taxonomy" id="6265"/>
    <lineage>
        <taxon>Eukaryota</taxon>
        <taxon>Metazoa</taxon>
        <taxon>Ecdysozoa</taxon>
        <taxon>Nematoda</taxon>
        <taxon>Chromadorea</taxon>
        <taxon>Rhabditida</taxon>
        <taxon>Spirurina</taxon>
        <taxon>Ascaridomorpha</taxon>
        <taxon>Ascaridoidea</taxon>
        <taxon>Toxocaridae</taxon>
        <taxon>Toxocara</taxon>
    </lineage>
</organism>
<dbReference type="AlphaFoldDB" id="A0A0B2VFV8"/>
<evidence type="ECO:0000313" key="2">
    <source>
        <dbReference type="Proteomes" id="UP000031036"/>
    </source>
</evidence>
<comment type="caution">
    <text evidence="1">The sequence shown here is derived from an EMBL/GenBank/DDBJ whole genome shotgun (WGS) entry which is preliminary data.</text>
</comment>
<proteinExistence type="predicted"/>
<sequence length="219" mass="24793">MNIFDDYYEDSIEIVIINEKNYRVEMLATPPLLVLLEVIAVIFFVDSVFAQSRCFLCSDVNIEVHYGAFFDNPRELQGDSFDEPPPKCIPGRALIRICHTPCFTLNVTSTHLRNGHIIPFGVAHGCSTNVLALSRLQRHNCLTIDVVLKTLPPYIVQAEYCFCTGDQCNELKDVPETLTKQKSRSAIQEVIVPQESGASQLFYALCVHMYILFLNMLDL</sequence>
<dbReference type="OrthoDB" id="5803885at2759"/>
<reference evidence="1 2" key="1">
    <citation type="submission" date="2014-11" db="EMBL/GenBank/DDBJ databases">
        <title>Genetic blueprint of the zoonotic pathogen Toxocara canis.</title>
        <authorList>
            <person name="Zhu X.-Q."/>
            <person name="Korhonen P.K."/>
            <person name="Cai H."/>
            <person name="Young N.D."/>
            <person name="Nejsum P."/>
            <person name="von Samson-Himmelstjerna G."/>
            <person name="Boag P.R."/>
            <person name="Tan P."/>
            <person name="Li Q."/>
            <person name="Min J."/>
            <person name="Yang Y."/>
            <person name="Wang X."/>
            <person name="Fang X."/>
            <person name="Hall R.S."/>
            <person name="Hofmann A."/>
            <person name="Sternberg P.W."/>
            <person name="Jex A.R."/>
            <person name="Gasser R.B."/>
        </authorList>
    </citation>
    <scope>NUCLEOTIDE SEQUENCE [LARGE SCALE GENOMIC DNA]</scope>
    <source>
        <strain evidence="1">PN_DK_2014</strain>
    </source>
</reference>
<gene>
    <name evidence="1" type="ORF">Tcan_06523</name>
</gene>
<dbReference type="Proteomes" id="UP000031036">
    <property type="component" value="Unassembled WGS sequence"/>
</dbReference>
<accession>A0A0B2VFV8</accession>
<evidence type="ECO:0000313" key="1">
    <source>
        <dbReference type="EMBL" id="KHN80339.1"/>
    </source>
</evidence>
<keyword evidence="2" id="KW-1185">Reference proteome</keyword>
<name>A0A0B2VFV8_TOXCA</name>
<protein>
    <submittedName>
        <fullName evidence="1">Uncharacterized protein</fullName>
    </submittedName>
</protein>